<protein>
    <submittedName>
        <fullName evidence="1">Uncharacterized protein MANES_01G214400</fullName>
    </submittedName>
</protein>
<dbReference type="AlphaFoldDB" id="A0A2P2ISF4"/>
<reference evidence="1" key="1">
    <citation type="submission" date="2018-02" db="EMBL/GenBank/DDBJ databases">
        <title>Rhizophora mucronata_Transcriptome.</title>
        <authorList>
            <person name="Meera S.P."/>
            <person name="Sreeshan A."/>
            <person name="Augustine A."/>
        </authorList>
    </citation>
    <scope>NUCLEOTIDE SEQUENCE</scope>
    <source>
        <tissue evidence="1">Leaf</tissue>
    </source>
</reference>
<name>A0A2P2ISF4_RHIMU</name>
<dbReference type="EMBL" id="GGEC01003676">
    <property type="protein sequence ID" value="MBW84159.1"/>
    <property type="molecule type" value="Transcribed_RNA"/>
</dbReference>
<organism evidence="1">
    <name type="scientific">Rhizophora mucronata</name>
    <name type="common">Asiatic mangrove</name>
    <dbReference type="NCBI Taxonomy" id="61149"/>
    <lineage>
        <taxon>Eukaryota</taxon>
        <taxon>Viridiplantae</taxon>
        <taxon>Streptophyta</taxon>
        <taxon>Embryophyta</taxon>
        <taxon>Tracheophyta</taxon>
        <taxon>Spermatophyta</taxon>
        <taxon>Magnoliopsida</taxon>
        <taxon>eudicotyledons</taxon>
        <taxon>Gunneridae</taxon>
        <taxon>Pentapetalae</taxon>
        <taxon>rosids</taxon>
        <taxon>fabids</taxon>
        <taxon>Malpighiales</taxon>
        <taxon>Rhizophoraceae</taxon>
        <taxon>Rhizophora</taxon>
    </lineage>
</organism>
<sequence length="85" mass="9743">MTKFKFKILNAMETWKSQKLAKTIGLHNSYGVTNTITRVTLYNDRCNAIINGEFTPCVRKSYVFCLQSCIFSSSHGSTLRSYQCF</sequence>
<accession>A0A2P2ISF4</accession>
<evidence type="ECO:0000313" key="1">
    <source>
        <dbReference type="EMBL" id="MBW84159.1"/>
    </source>
</evidence>
<proteinExistence type="predicted"/>